<dbReference type="PANTHER" id="PTHR43267:SF1">
    <property type="entry name" value="TRNA THREONYLCARBAMOYLADENOSINE DEHYDRATASE"/>
    <property type="match status" value="1"/>
</dbReference>
<dbReference type="InterPro" id="IPR045886">
    <property type="entry name" value="ThiF/MoeB/HesA"/>
</dbReference>
<reference evidence="2" key="1">
    <citation type="submission" date="2019-09" db="EMBL/GenBank/DDBJ databases">
        <title>In-depth cultivation of the pig gut microbiome towards novel bacterial diversity and tailored functional studies.</title>
        <authorList>
            <person name="Wylensek D."/>
            <person name="Hitch T.C.A."/>
            <person name="Clavel T."/>
        </authorList>
    </citation>
    <scope>NUCLEOTIDE SEQUENCE</scope>
    <source>
        <strain evidence="2">RF-744-FAT-WT-3</strain>
    </source>
</reference>
<accession>A0A6A8M4U0</accession>
<dbReference type="Pfam" id="PF00899">
    <property type="entry name" value="ThiF"/>
    <property type="match status" value="1"/>
</dbReference>
<organism evidence="2">
    <name type="scientific">Baileyella intestinalis</name>
    <dbReference type="NCBI Taxonomy" id="2606709"/>
    <lineage>
        <taxon>Bacteria</taxon>
        <taxon>Bacillati</taxon>
        <taxon>Bacillota</taxon>
        <taxon>Clostridia</taxon>
        <taxon>Peptostreptococcales</taxon>
        <taxon>Anaerovoracaceae</taxon>
        <taxon>Baileyella</taxon>
    </lineage>
</organism>
<dbReference type="GO" id="GO:0061503">
    <property type="term" value="F:tRNA threonylcarbamoyladenosine dehydratase"/>
    <property type="evidence" value="ECO:0007669"/>
    <property type="project" value="TreeGrafter"/>
</dbReference>
<comment type="caution">
    <text evidence="2">The sequence shown here is derived from an EMBL/GenBank/DDBJ whole genome shotgun (WGS) entry which is preliminary data.</text>
</comment>
<evidence type="ECO:0000313" key="2">
    <source>
        <dbReference type="EMBL" id="MST68372.1"/>
    </source>
</evidence>
<dbReference type="RefSeq" id="WP_154571853.1">
    <property type="nucleotide sequence ID" value="NZ_VUNB01000002.1"/>
</dbReference>
<feature type="domain" description="THIF-type NAD/FAD binding fold" evidence="1">
    <location>
        <begin position="12"/>
        <end position="239"/>
    </location>
</feature>
<dbReference type="GO" id="GO:0008641">
    <property type="term" value="F:ubiquitin-like modifier activating enzyme activity"/>
    <property type="evidence" value="ECO:0007669"/>
    <property type="project" value="InterPro"/>
</dbReference>
<dbReference type="Gene3D" id="3.40.50.720">
    <property type="entry name" value="NAD(P)-binding Rossmann-like Domain"/>
    <property type="match status" value="1"/>
</dbReference>
<proteinExistence type="predicted"/>
<dbReference type="EMBL" id="VUNB01000002">
    <property type="protein sequence ID" value="MST68372.1"/>
    <property type="molecule type" value="Genomic_DNA"/>
</dbReference>
<dbReference type="InterPro" id="IPR035985">
    <property type="entry name" value="Ubiquitin-activating_enz"/>
</dbReference>
<dbReference type="AlphaFoldDB" id="A0A6A8M4U0"/>
<dbReference type="PANTHER" id="PTHR43267">
    <property type="entry name" value="TRNA THREONYLCARBAMOYLADENOSINE DEHYDRATASE"/>
    <property type="match status" value="1"/>
</dbReference>
<gene>
    <name evidence="2" type="ORF">FYJ66_02040</name>
</gene>
<protein>
    <submittedName>
        <fullName evidence="2">tRNA threonylcarbamoyladenosine dehydratase</fullName>
    </submittedName>
</protein>
<name>A0A6A8M4U0_9FIRM</name>
<dbReference type="InterPro" id="IPR000594">
    <property type="entry name" value="ThiF_NAD_FAD-bd"/>
</dbReference>
<dbReference type="SUPFAM" id="SSF69572">
    <property type="entry name" value="Activating enzymes of the ubiquitin-like proteins"/>
    <property type="match status" value="1"/>
</dbReference>
<evidence type="ECO:0000259" key="1">
    <source>
        <dbReference type="Pfam" id="PF00899"/>
    </source>
</evidence>
<dbReference type="GO" id="GO:0061504">
    <property type="term" value="P:cyclic threonylcarbamoyladenosine biosynthetic process"/>
    <property type="evidence" value="ECO:0007669"/>
    <property type="project" value="TreeGrafter"/>
</dbReference>
<dbReference type="FunFam" id="3.40.50.720:FF:000141">
    <property type="entry name" value="tRNA threonylcarbamoyladenosine dehydratase"/>
    <property type="match status" value="1"/>
</dbReference>
<dbReference type="CDD" id="cd00755">
    <property type="entry name" value="YgdL_like"/>
    <property type="match status" value="1"/>
</dbReference>
<sequence>MTDTEREQLQRTEMLIGQEGLEKLRNARVAVFGVGGVGGFAVEALARSGIGALELIDKDTVSLSNLNRQIIATRDTIGRDKVDVAAERVRSIDPSIRVTGRKCFYLPDTADQFDFSSYDYIIDAVDTVKAKIEIIVRATKTGVPVISSMGAGNKLDPTEFRVSDIYKTSMDPLAKVLRKELRKRGVKSLKVVYSPEKPLTPGKSEEELAPGKRTTPGSIAFVPSVAGLIIAGQVIRDIAGV</sequence>